<evidence type="ECO:0000256" key="4">
    <source>
        <dbReference type="ARBA" id="ARBA00022597"/>
    </source>
</evidence>
<dbReference type="InterPro" id="IPR011055">
    <property type="entry name" value="Dup_hybrid_motif"/>
</dbReference>
<dbReference type="GO" id="GO:0009401">
    <property type="term" value="P:phosphoenolpyruvate-dependent sugar phosphotransferase system"/>
    <property type="evidence" value="ECO:0007669"/>
    <property type="project" value="UniProtKB-KW"/>
</dbReference>
<dbReference type="GO" id="GO:0008982">
    <property type="term" value="F:protein-N(PI)-phosphohistidine-sugar phosphotransferase activity"/>
    <property type="evidence" value="ECO:0007669"/>
    <property type="project" value="InterPro"/>
</dbReference>
<dbReference type="PROSITE" id="PS51103">
    <property type="entry name" value="PTS_EIIC_TYPE_1"/>
    <property type="match status" value="1"/>
</dbReference>
<evidence type="ECO:0000256" key="13">
    <source>
        <dbReference type="ARBA" id="ARBA00048931"/>
    </source>
</evidence>
<evidence type="ECO:0000256" key="1">
    <source>
        <dbReference type="ARBA" id="ARBA00004651"/>
    </source>
</evidence>
<dbReference type="STRING" id="1423788.FC78_GL000085"/>
<feature type="domain" description="PTS EIIA type-1" evidence="18">
    <location>
        <begin position="479"/>
        <end position="583"/>
    </location>
</feature>
<comment type="function">
    <text evidence="12">The phosphoenolpyruvate-dependent sugar phosphotransferase system (sugar PTS), a major carbohydrate active transport system, catalyzes the phosphorylation of incoming sugar substrates concomitantly with their translocation across the cell membrane. This system is involved in sucrose transport.</text>
</comment>
<evidence type="ECO:0000256" key="16">
    <source>
        <dbReference type="PROSITE-ProRule" id="PRU00421"/>
    </source>
</evidence>
<comment type="subcellular location">
    <subcellularLocation>
        <location evidence="1">Cell membrane</location>
        <topology evidence="1">Multi-pass membrane protein</topology>
    </subcellularLocation>
</comment>
<dbReference type="PROSITE" id="PS00371">
    <property type="entry name" value="PTS_EIIA_TYPE_1_HIS"/>
    <property type="match status" value="1"/>
</dbReference>
<dbReference type="NCBIfam" id="TIGR00830">
    <property type="entry name" value="PTBA"/>
    <property type="match status" value="1"/>
</dbReference>
<keyword evidence="8" id="KW-0418">Kinase</keyword>
<keyword evidence="6" id="KW-0598">Phosphotransferase system</keyword>
<dbReference type="Proteomes" id="UP000051515">
    <property type="component" value="Unassembled WGS sequence"/>
</dbReference>
<evidence type="ECO:0000313" key="21">
    <source>
        <dbReference type="EMBL" id="KRK81787.1"/>
    </source>
</evidence>
<evidence type="ECO:0000259" key="20">
    <source>
        <dbReference type="PROSITE" id="PS51103"/>
    </source>
</evidence>
<dbReference type="PROSITE" id="PS51093">
    <property type="entry name" value="PTS_EIIA_TYPE_1"/>
    <property type="match status" value="1"/>
</dbReference>
<keyword evidence="4" id="KW-0762">Sugar transport</keyword>
<feature type="transmembrane region" description="Helical" evidence="17">
    <location>
        <begin position="271"/>
        <end position="291"/>
    </location>
</feature>
<evidence type="ECO:0000259" key="18">
    <source>
        <dbReference type="PROSITE" id="PS51093"/>
    </source>
</evidence>
<organism evidence="21 22">
    <name type="scientific">Companilactobacillus bobalius DSM 19674</name>
    <dbReference type="NCBI Taxonomy" id="1423788"/>
    <lineage>
        <taxon>Bacteria</taxon>
        <taxon>Bacillati</taxon>
        <taxon>Bacillota</taxon>
        <taxon>Bacilli</taxon>
        <taxon>Lactobacillales</taxon>
        <taxon>Lactobacillaceae</taxon>
        <taxon>Companilactobacillus</taxon>
        <taxon>Companilactobacillus bobalius</taxon>
    </lineage>
</organism>
<protein>
    <recommendedName>
        <fullName evidence="14">PTS system sucrose-specific EIIBCA component</fullName>
        <ecNumber evidence="11">2.7.1.211</ecNumber>
    </recommendedName>
    <alternativeName>
        <fullName evidence="15">EIIBCA-Scr</fullName>
    </alternativeName>
</protein>
<dbReference type="InterPro" id="IPR001127">
    <property type="entry name" value="PTS_EIIA_1_perm"/>
</dbReference>
<dbReference type="AlphaFoldDB" id="A0A0R1KEM8"/>
<evidence type="ECO:0000256" key="12">
    <source>
        <dbReference type="ARBA" id="ARBA00045139"/>
    </source>
</evidence>
<evidence type="ECO:0000256" key="3">
    <source>
        <dbReference type="ARBA" id="ARBA00022475"/>
    </source>
</evidence>
<dbReference type="FunFam" id="2.70.70.10:FF:000001">
    <property type="entry name" value="PTS system glucose-specific IIA component"/>
    <property type="match status" value="1"/>
</dbReference>
<evidence type="ECO:0000256" key="15">
    <source>
        <dbReference type="ARBA" id="ARBA00081008"/>
    </source>
</evidence>
<evidence type="ECO:0000313" key="22">
    <source>
        <dbReference type="Proteomes" id="UP000051515"/>
    </source>
</evidence>
<feature type="domain" description="PTS EIIB type-1" evidence="19">
    <location>
        <begin position="4"/>
        <end position="86"/>
    </location>
</feature>
<dbReference type="EC" id="2.7.1.211" evidence="11"/>
<dbReference type="InterPro" id="IPR018113">
    <property type="entry name" value="PTrfase_EIIB_Cys"/>
</dbReference>
<evidence type="ECO:0000256" key="5">
    <source>
        <dbReference type="ARBA" id="ARBA00022679"/>
    </source>
</evidence>
<dbReference type="PROSITE" id="PS51098">
    <property type="entry name" value="PTS_EIIB_TYPE_1"/>
    <property type="match status" value="1"/>
</dbReference>
<feature type="active site" description="Phosphocysteine intermediate; for EIIB activity" evidence="16">
    <location>
        <position position="26"/>
    </location>
</feature>
<dbReference type="NCBIfam" id="TIGR01995">
    <property type="entry name" value="PTS-II-ABC-beta"/>
    <property type="match status" value="1"/>
</dbReference>
<feature type="transmembrane region" description="Helical" evidence="17">
    <location>
        <begin position="298"/>
        <end position="316"/>
    </location>
</feature>
<dbReference type="InterPro" id="IPR013013">
    <property type="entry name" value="PTS_EIIC_1"/>
</dbReference>
<name>A0A0R1KEM8_9LACO</name>
<evidence type="ECO:0000256" key="14">
    <source>
        <dbReference type="ARBA" id="ARBA00074554"/>
    </source>
</evidence>
<dbReference type="RefSeq" id="WP_056954145.1">
    <property type="nucleotide sequence ID" value="NZ_AZDY01000041.1"/>
</dbReference>
<evidence type="ECO:0000256" key="8">
    <source>
        <dbReference type="ARBA" id="ARBA00022777"/>
    </source>
</evidence>
<dbReference type="GO" id="GO:0090589">
    <property type="term" value="F:protein-phosphocysteine-trehalose phosphotransferase system transporter activity"/>
    <property type="evidence" value="ECO:0007669"/>
    <property type="project" value="TreeGrafter"/>
</dbReference>
<keyword evidence="22" id="KW-1185">Reference proteome</keyword>
<reference evidence="21 22" key="1">
    <citation type="journal article" date="2015" name="Genome Announc.">
        <title>Expanding the biotechnology potential of lactobacilli through comparative genomics of 213 strains and associated genera.</title>
        <authorList>
            <person name="Sun Z."/>
            <person name="Harris H.M."/>
            <person name="McCann A."/>
            <person name="Guo C."/>
            <person name="Argimon S."/>
            <person name="Zhang W."/>
            <person name="Yang X."/>
            <person name="Jeffery I.B."/>
            <person name="Cooney J.C."/>
            <person name="Kagawa T.F."/>
            <person name="Liu W."/>
            <person name="Song Y."/>
            <person name="Salvetti E."/>
            <person name="Wrobel A."/>
            <person name="Rasinkangas P."/>
            <person name="Parkhill J."/>
            <person name="Rea M.C."/>
            <person name="O'Sullivan O."/>
            <person name="Ritari J."/>
            <person name="Douillard F.P."/>
            <person name="Paul Ross R."/>
            <person name="Yang R."/>
            <person name="Briner A.E."/>
            <person name="Felis G.E."/>
            <person name="de Vos W.M."/>
            <person name="Barrangou R."/>
            <person name="Klaenhammer T.R."/>
            <person name="Caufield P.W."/>
            <person name="Cui Y."/>
            <person name="Zhang H."/>
            <person name="O'Toole P.W."/>
        </authorList>
    </citation>
    <scope>NUCLEOTIDE SEQUENCE [LARGE SCALE GENOMIC DNA]</scope>
    <source>
        <strain evidence="21 22">DSM 19674</strain>
    </source>
</reference>
<dbReference type="GO" id="GO:0016301">
    <property type="term" value="F:kinase activity"/>
    <property type="evidence" value="ECO:0007669"/>
    <property type="project" value="UniProtKB-KW"/>
</dbReference>
<keyword evidence="5" id="KW-0808">Transferase</keyword>
<gene>
    <name evidence="21" type="ORF">FC78_GL000085</name>
</gene>
<dbReference type="Gene3D" id="3.30.1360.60">
    <property type="entry name" value="Glucose permease domain IIB"/>
    <property type="match status" value="1"/>
</dbReference>
<keyword evidence="2" id="KW-0813">Transport</keyword>
<comment type="caution">
    <text evidence="21">The sequence shown here is derived from an EMBL/GenBank/DDBJ whole genome shotgun (WGS) entry which is preliminary data.</text>
</comment>
<dbReference type="PROSITE" id="PS01035">
    <property type="entry name" value="PTS_EIIB_TYPE_1_CYS"/>
    <property type="match status" value="1"/>
</dbReference>
<dbReference type="InterPro" id="IPR003352">
    <property type="entry name" value="PTS_EIIC"/>
</dbReference>
<evidence type="ECO:0000256" key="11">
    <source>
        <dbReference type="ARBA" id="ARBA00044053"/>
    </source>
</evidence>
<dbReference type="SUPFAM" id="SSF51261">
    <property type="entry name" value="Duplicated hybrid motif"/>
    <property type="match status" value="1"/>
</dbReference>
<dbReference type="InterPro" id="IPR036878">
    <property type="entry name" value="Glu_permease_IIB"/>
</dbReference>
<evidence type="ECO:0000256" key="9">
    <source>
        <dbReference type="ARBA" id="ARBA00022989"/>
    </source>
</evidence>
<dbReference type="GO" id="GO:0005886">
    <property type="term" value="C:plasma membrane"/>
    <property type="evidence" value="ECO:0007669"/>
    <property type="project" value="UniProtKB-SubCell"/>
</dbReference>
<keyword evidence="9 17" id="KW-1133">Transmembrane helix</keyword>
<dbReference type="Pfam" id="PF00367">
    <property type="entry name" value="PTS_EIIB"/>
    <property type="match status" value="1"/>
</dbReference>
<dbReference type="PANTHER" id="PTHR30175:SF1">
    <property type="entry name" value="PTS SYSTEM ARBUTIN-, CELLOBIOSE-, AND SALICIN-SPECIFIC EIIBC COMPONENT-RELATED"/>
    <property type="match status" value="1"/>
</dbReference>
<dbReference type="PATRIC" id="fig|1423788.3.peg.92"/>
<feature type="transmembrane region" description="Helical" evidence="17">
    <location>
        <begin position="322"/>
        <end position="343"/>
    </location>
</feature>
<evidence type="ECO:0000256" key="2">
    <source>
        <dbReference type="ARBA" id="ARBA00022448"/>
    </source>
</evidence>
<dbReference type="FunFam" id="3.30.1360.60:FF:000001">
    <property type="entry name" value="PTS system glucose-specific IIBC component PtsG"/>
    <property type="match status" value="1"/>
</dbReference>
<keyword evidence="3" id="KW-1003">Cell membrane</keyword>
<evidence type="ECO:0000259" key="19">
    <source>
        <dbReference type="PROSITE" id="PS51098"/>
    </source>
</evidence>
<evidence type="ECO:0000256" key="17">
    <source>
        <dbReference type="SAM" id="Phobius"/>
    </source>
</evidence>
<dbReference type="InterPro" id="IPR050558">
    <property type="entry name" value="PTS_Sugar-Specific_Components"/>
</dbReference>
<keyword evidence="10 17" id="KW-0472">Membrane</keyword>
<dbReference type="Gene3D" id="2.70.70.10">
    <property type="entry name" value="Glucose Permease (Domain IIA)"/>
    <property type="match status" value="1"/>
</dbReference>
<dbReference type="GO" id="GO:0015771">
    <property type="term" value="P:trehalose transport"/>
    <property type="evidence" value="ECO:0007669"/>
    <property type="project" value="TreeGrafter"/>
</dbReference>
<dbReference type="InterPro" id="IPR011297">
    <property type="entry name" value="PTS_IIABC_b_glu"/>
</dbReference>
<evidence type="ECO:0000256" key="10">
    <source>
        <dbReference type="ARBA" id="ARBA00023136"/>
    </source>
</evidence>
<feature type="transmembrane region" description="Helical" evidence="17">
    <location>
        <begin position="199"/>
        <end position="223"/>
    </location>
</feature>
<dbReference type="CDD" id="cd00212">
    <property type="entry name" value="PTS_IIB_glc"/>
    <property type="match status" value="1"/>
</dbReference>
<dbReference type="SUPFAM" id="SSF55604">
    <property type="entry name" value="Glucose permease domain IIB"/>
    <property type="match status" value="1"/>
</dbReference>
<accession>A0A0R1KEM8</accession>
<feature type="transmembrane region" description="Helical" evidence="17">
    <location>
        <begin position="144"/>
        <end position="163"/>
    </location>
</feature>
<evidence type="ECO:0000256" key="7">
    <source>
        <dbReference type="ARBA" id="ARBA00022692"/>
    </source>
</evidence>
<dbReference type="EMBL" id="AZDY01000041">
    <property type="protein sequence ID" value="KRK81787.1"/>
    <property type="molecule type" value="Genomic_DNA"/>
</dbReference>
<proteinExistence type="predicted"/>
<sequence>MDYTNLATNIIKDVGGKENINDVWHCATRLRFKLSDESKADTNHIESLNGVITVVKSAGQYQIVIGNTVGDVFDTLSDQLNLNSKSKKKTEEKKEKINPINSLMSFVSAVFTPFLGALAGAGILKGLLTLATTMNWLSANSGAYKLWYAASDSIFYFLPLFLAFTAAQRLKVNKFVAVSLAGAMIYPNLATAATKGVTLGFFGLPVIPVTYTASVFPILLIVWGLSYLEPLLDRIFPESVRNVLTPLVILIVMLPLSMVVIGPVGSSISQILATLLSVMYNFSPMIAGAILGALHQTIVIFGVHWALITLMINNVANQGYDQWLPIICGAVLSQAGAALGVFLKTKNSKMKTLAGSAFITGLFGITEPAIYGVTLKLKRPFYCAMIASGIGGAVIGAAQVHASTFTFPSLLAIPTYLGKGFVSEIIGLLISFFGAVVLTYIFGVKNDDSQKEENVEKDKDIIVDQPVQGNLISLSEVHDPVFSSEAMGKGIAIEPTNGNLVSPVNGKISAVFPTGHAIGITSEEGTELLLHIGIDTVKLQGKFFKTLVEQGQKVVTGESLIKFDLESIKKEGYDSTVMMIVTNSNNYDFIETKLENSKQEFPLVITKKKNLNGKEINNNVTIPLNG</sequence>
<dbReference type="Pfam" id="PF02378">
    <property type="entry name" value="PTS_EIIC"/>
    <property type="match status" value="1"/>
</dbReference>
<dbReference type="PANTHER" id="PTHR30175">
    <property type="entry name" value="PHOSPHOTRANSFERASE SYSTEM TRANSPORT PROTEIN"/>
    <property type="match status" value="1"/>
</dbReference>
<dbReference type="InterPro" id="IPR001996">
    <property type="entry name" value="PTS_IIB_1"/>
</dbReference>
<dbReference type="Pfam" id="PF00358">
    <property type="entry name" value="PTS_EIIA_1"/>
    <property type="match status" value="1"/>
</dbReference>
<keyword evidence="7 17" id="KW-0812">Transmembrane</keyword>
<feature type="transmembrane region" description="Helical" evidence="17">
    <location>
        <begin position="243"/>
        <end position="265"/>
    </location>
</feature>
<feature type="transmembrane region" description="Helical" evidence="17">
    <location>
        <begin position="103"/>
        <end position="124"/>
    </location>
</feature>
<dbReference type="OrthoDB" id="9769191at2"/>
<comment type="catalytic activity">
    <reaction evidence="13">
        <text>N(pros)-phospho-L-histidyl-[protein](out) + sucrose = sucrose 6(G)-phosphate(in) + L-histidyl-[protein]</text>
        <dbReference type="Rhea" id="RHEA:49236"/>
        <dbReference type="Rhea" id="RHEA-COMP:9745"/>
        <dbReference type="Rhea" id="RHEA-COMP:9746"/>
        <dbReference type="ChEBI" id="CHEBI:17992"/>
        <dbReference type="ChEBI" id="CHEBI:29979"/>
        <dbReference type="ChEBI" id="CHEBI:64837"/>
        <dbReference type="ChEBI" id="CHEBI:91002"/>
        <dbReference type="EC" id="2.7.1.211"/>
    </reaction>
</comment>
<feature type="domain" description="PTS EIIC type-1" evidence="20">
    <location>
        <begin position="105"/>
        <end position="458"/>
    </location>
</feature>
<feature type="transmembrane region" description="Helical" evidence="17">
    <location>
        <begin position="421"/>
        <end position="442"/>
    </location>
</feature>
<feature type="transmembrane region" description="Helical" evidence="17">
    <location>
        <begin position="381"/>
        <end position="401"/>
    </location>
</feature>
<evidence type="ECO:0000256" key="6">
    <source>
        <dbReference type="ARBA" id="ARBA00022683"/>
    </source>
</evidence>